<dbReference type="InterPro" id="IPR016072">
    <property type="entry name" value="Skp1_comp_dimer"/>
</dbReference>
<keyword evidence="1" id="KW-0833">Ubl conjugation pathway</keyword>
<protein>
    <submittedName>
        <fullName evidence="4">Uncharacterized protein B068L</fullName>
    </submittedName>
</protein>
<evidence type="ECO:0000313" key="5">
    <source>
        <dbReference type="Proteomes" id="UP000202419"/>
    </source>
</evidence>
<dbReference type="Gene3D" id="3.30.710.10">
    <property type="entry name" value="Potassium Channel Kv1.1, Chain A"/>
    <property type="match status" value="1"/>
</dbReference>
<dbReference type="RefSeq" id="YP_001497264.1">
    <property type="nucleotide sequence ID" value="NC_009898.1"/>
</dbReference>
<dbReference type="SMART" id="SM00512">
    <property type="entry name" value="Skp1"/>
    <property type="match status" value="1"/>
</dbReference>
<reference evidence="4 5" key="1">
    <citation type="journal article" date="2007" name="Virology">
        <title>Sequence and annotation of the 369-kb NY-2A and the 345-kb AR158 viruses that infect Chlorella NC64A.</title>
        <authorList>
            <person name="Fitzgerald L.A."/>
            <person name="Graves M.V."/>
            <person name="Li X."/>
            <person name="Feldblyum T."/>
            <person name="Nierman W.C."/>
            <person name="Van Etten J.L."/>
        </authorList>
    </citation>
    <scope>NUCLEOTIDE SEQUENCE [LARGE SCALE GENOMIC DNA]</scope>
    <source>
        <strain evidence="4 5">NY-2A</strain>
    </source>
</reference>
<proteinExistence type="predicted"/>
<dbReference type="EMBL" id="DQ491002">
    <property type="protein sequence ID" value="ABT14467.1"/>
    <property type="molecule type" value="Genomic_DNA"/>
</dbReference>
<dbReference type="InterPro" id="IPR011333">
    <property type="entry name" value="SKP1/BTB/POZ_sf"/>
</dbReference>
<dbReference type="Pfam" id="PF01466">
    <property type="entry name" value="Skp1"/>
    <property type="match status" value="1"/>
</dbReference>
<evidence type="ECO:0000259" key="2">
    <source>
        <dbReference type="Pfam" id="PF01466"/>
    </source>
</evidence>
<dbReference type="Proteomes" id="UP000202419">
    <property type="component" value="Segment"/>
</dbReference>
<dbReference type="SUPFAM" id="SSF81382">
    <property type="entry name" value="Skp1 dimerisation domain-like"/>
    <property type="match status" value="1"/>
</dbReference>
<organism evidence="4 5">
    <name type="scientific">Paramecium bursaria Chlorella virus NY2A</name>
    <name type="common">PBCV-NY2A</name>
    <dbReference type="NCBI Taxonomy" id="46021"/>
    <lineage>
        <taxon>Viruses</taxon>
        <taxon>Varidnaviria</taxon>
        <taxon>Bamfordvirae</taxon>
        <taxon>Nucleocytoviricota</taxon>
        <taxon>Megaviricetes</taxon>
        <taxon>Algavirales</taxon>
        <taxon>Phycodnaviridae</taxon>
        <taxon>Chlorovirus</taxon>
        <taxon>Chlorovirus americanus</taxon>
    </lineage>
</organism>
<dbReference type="GO" id="GO:0006511">
    <property type="term" value="P:ubiquitin-dependent protein catabolic process"/>
    <property type="evidence" value="ECO:0007669"/>
    <property type="project" value="InterPro"/>
</dbReference>
<dbReference type="InterPro" id="IPR016073">
    <property type="entry name" value="Skp1_comp_POZ"/>
</dbReference>
<name>A7IVU3_PBCVN</name>
<dbReference type="Pfam" id="PF03931">
    <property type="entry name" value="Skp1_POZ"/>
    <property type="match status" value="1"/>
</dbReference>
<dbReference type="InterPro" id="IPR016897">
    <property type="entry name" value="SKP1"/>
</dbReference>
<dbReference type="GeneID" id="5659352"/>
<evidence type="ECO:0000256" key="1">
    <source>
        <dbReference type="ARBA" id="ARBA00022786"/>
    </source>
</evidence>
<dbReference type="InterPro" id="IPR036296">
    <property type="entry name" value="SKP1-like_dim_sf"/>
</dbReference>
<sequence length="153" mass="17740">MSIIFITSDFKRVQADRSILEHSSIIKDMLEDLDDESEDIPLPTINAKVLTKMLEYCSFHNNSHLEREIEGFNKKFVNTIDTDFIFELIQGANFLNIKSMLDVLCKAIADKIKGKTPEEIRKVFGIENEITPEEEEIARREHSWAFSIPVEDY</sequence>
<feature type="domain" description="SKP1 component POZ" evidence="3">
    <location>
        <begin position="1"/>
        <end position="62"/>
    </location>
</feature>
<dbReference type="PANTHER" id="PTHR11165">
    <property type="entry name" value="SKP1"/>
    <property type="match status" value="1"/>
</dbReference>
<dbReference type="InterPro" id="IPR001232">
    <property type="entry name" value="SKP1-like"/>
</dbReference>
<dbReference type="PIRSF" id="PIRSF028729">
    <property type="entry name" value="E3_ubiquit_lig_SCF_Skp"/>
    <property type="match status" value="1"/>
</dbReference>
<dbReference type="SUPFAM" id="SSF54695">
    <property type="entry name" value="POZ domain"/>
    <property type="match status" value="1"/>
</dbReference>
<feature type="domain" description="SKP1 component dimerisation" evidence="2">
    <location>
        <begin position="98"/>
        <end position="145"/>
    </location>
</feature>
<evidence type="ECO:0000259" key="3">
    <source>
        <dbReference type="Pfam" id="PF03931"/>
    </source>
</evidence>
<organismHost>
    <name type="scientific">Chlorella</name>
    <dbReference type="NCBI Taxonomy" id="3071"/>
</organismHost>
<dbReference type="OrthoDB" id="21366at10239"/>
<accession>A7IVU3</accession>
<keyword evidence="5" id="KW-1185">Reference proteome</keyword>
<gene>
    <name evidence="4" type="primary">B068L</name>
    <name evidence="4" type="ORF">NY2A_B068L</name>
</gene>
<dbReference type="KEGG" id="vg:5659352"/>
<evidence type="ECO:0000313" key="4">
    <source>
        <dbReference type="EMBL" id="ABT14467.1"/>
    </source>
</evidence>